<dbReference type="SUPFAM" id="SSF50952">
    <property type="entry name" value="Soluble quinoprotein glucose dehydrogenase"/>
    <property type="match status" value="1"/>
</dbReference>
<dbReference type="Pfam" id="PF00801">
    <property type="entry name" value="PKD"/>
    <property type="match status" value="1"/>
</dbReference>
<sequence length="892" mass="99598">MRFKITLLLVLCVMLFNFSKIPVKPRILVFTKTSGYHHESIAVGVPAIMKLGAENNFLVDSTSDASKITESNLKKYSAVVFLHTTGYMLNNYQQADLERYMQAGGNFVGVHAAADAEYDWKYYGRLVGAYFLSHPQQQEATLNVVDKNHPATRGLPAVWKRKDEWYNFKSISPKIHVLMTIDESSYTGGKNGATHPMAWYQNFENGRSFYTELGHTDESYVDPLFLGHLLGGIKYAIGDNKALDYSKATTVRVPEANRFEKTQLVQGTFFEPTEMAVLPNFDILVSQRRGELMLYKNGTKTVKQAGFLDVYWKTHTKGVNAEEGVLGLNIDPDFKTNHYVYIYYSPSDTSVNRLSRFTMTGDTIDNKTEKVILQLYSQREICCHTGGSIAFGPDHMLFLSAGDNSTPFDEPGKKPFNTRAFAPQDDRPEFLNHDARRSAGNTNDLRGKILRIKINPDGTYSIPEGNLFKQGTPKTRPEIYVMGDRNPYRISVDQKNGFLYWGEVGPDAQKDSLETRGPRGYDEFNQARKAGFFGWPFFIANNYAYRPFDYATGVSGAPWDPMHPVNDSRNNTGLRELPPAQPAFIWYPYAESPDFPQVGTGGRNAMAGPAYYTDMFPKATRMPDYFNKKVVFYDWIRGFIKLLTLQPNGDLDKMEPFMADTKFHNVIDMETGPDGKIYLLEYGTGWFAKNKDAGLARIDYNSGNRAPEVASVATSKAYGALPLTTVLTVKATDPEKNKIIYMWNLGNGVKKTTTVPKLTYTYTKKGNYTVSVEARDEYDAVSTSGKTVAVLAGQDSPDMKLKVANMKANAAGKALMMSLDCSACHKVSEKSVGPAFAEVAKKYPANAASSAHLIKKIANGGHGVWGDVDMPGHPALKPAESQKIINWIYSLK</sequence>
<accession>A0A444MMG1</accession>
<dbReference type="EMBL" id="SBIW01000006">
    <property type="protein sequence ID" value="RWY50873.1"/>
    <property type="molecule type" value="Genomic_DNA"/>
</dbReference>
<dbReference type="CDD" id="cd00146">
    <property type="entry name" value="PKD"/>
    <property type="match status" value="1"/>
</dbReference>
<proteinExistence type="predicted"/>
<dbReference type="Gene3D" id="2.120.10.30">
    <property type="entry name" value="TolB, C-terminal domain"/>
    <property type="match status" value="1"/>
</dbReference>
<dbReference type="GO" id="GO:0020037">
    <property type="term" value="F:heme binding"/>
    <property type="evidence" value="ECO:0007669"/>
    <property type="project" value="InterPro"/>
</dbReference>
<dbReference type="InterPro" id="IPR013783">
    <property type="entry name" value="Ig-like_fold"/>
</dbReference>
<keyword evidence="2 6" id="KW-0349">Heme</keyword>
<keyword evidence="1" id="KW-0813">Transport</keyword>
<protein>
    <submittedName>
        <fullName evidence="10">PKD domain-containing protein</fullName>
    </submittedName>
</protein>
<dbReference type="InterPro" id="IPR002324">
    <property type="entry name" value="Cyt_c_ID"/>
</dbReference>
<evidence type="ECO:0000313" key="10">
    <source>
        <dbReference type="EMBL" id="RWY50873.1"/>
    </source>
</evidence>
<dbReference type="PANTHER" id="PTHR40469:SF2">
    <property type="entry name" value="GALACTOSE-BINDING DOMAIN-LIKE SUPERFAMILY PROTEIN"/>
    <property type="match status" value="1"/>
</dbReference>
<dbReference type="AlphaFoldDB" id="A0A444MMG1"/>
<evidence type="ECO:0000256" key="1">
    <source>
        <dbReference type="ARBA" id="ARBA00022448"/>
    </source>
</evidence>
<dbReference type="Proteomes" id="UP000286701">
    <property type="component" value="Unassembled WGS sequence"/>
</dbReference>
<dbReference type="RefSeq" id="WP_128534292.1">
    <property type="nucleotide sequence ID" value="NZ_SBIW01000006.1"/>
</dbReference>
<dbReference type="InterPro" id="IPR011041">
    <property type="entry name" value="Quinoprot_gluc/sorb_DH_b-prop"/>
</dbReference>
<feature type="compositionally biased region" description="Basic and acidic residues" evidence="7">
    <location>
        <begin position="424"/>
        <end position="437"/>
    </location>
</feature>
<name>A0A444MMG1_9SPHI</name>
<feature type="domain" description="PKD" evidence="8">
    <location>
        <begin position="708"/>
        <end position="790"/>
    </location>
</feature>
<dbReference type="Pfam" id="PF06283">
    <property type="entry name" value="ThuA"/>
    <property type="match status" value="1"/>
</dbReference>
<dbReference type="InterPro" id="IPR036909">
    <property type="entry name" value="Cyt_c-like_dom_sf"/>
</dbReference>
<dbReference type="Pfam" id="PF07995">
    <property type="entry name" value="GSDH"/>
    <property type="match status" value="1"/>
</dbReference>
<dbReference type="InterPro" id="IPR012938">
    <property type="entry name" value="Glc/Sorbosone_DH"/>
</dbReference>
<evidence type="ECO:0000256" key="5">
    <source>
        <dbReference type="ARBA" id="ARBA00023004"/>
    </source>
</evidence>
<evidence type="ECO:0000313" key="11">
    <source>
        <dbReference type="Proteomes" id="UP000286701"/>
    </source>
</evidence>
<dbReference type="SMART" id="SM00089">
    <property type="entry name" value="PKD"/>
    <property type="match status" value="1"/>
</dbReference>
<dbReference type="InterPro" id="IPR035986">
    <property type="entry name" value="PKD_dom_sf"/>
</dbReference>
<dbReference type="Gene3D" id="2.60.40.10">
    <property type="entry name" value="Immunoglobulins"/>
    <property type="match status" value="1"/>
</dbReference>
<evidence type="ECO:0000256" key="4">
    <source>
        <dbReference type="ARBA" id="ARBA00022982"/>
    </source>
</evidence>
<dbReference type="PROSITE" id="PS50093">
    <property type="entry name" value="PKD"/>
    <property type="match status" value="1"/>
</dbReference>
<dbReference type="GO" id="GO:0005506">
    <property type="term" value="F:iron ion binding"/>
    <property type="evidence" value="ECO:0007669"/>
    <property type="project" value="InterPro"/>
</dbReference>
<evidence type="ECO:0000256" key="3">
    <source>
        <dbReference type="ARBA" id="ARBA00022723"/>
    </source>
</evidence>
<feature type="binding site" description="covalent" evidence="6">
    <location>
        <position position="821"/>
    </location>
    <ligand>
        <name>heme c</name>
        <dbReference type="ChEBI" id="CHEBI:61717"/>
    </ligand>
</feature>
<dbReference type="InterPro" id="IPR022409">
    <property type="entry name" value="PKD/Chitinase_dom"/>
</dbReference>
<dbReference type="SUPFAM" id="SSF49299">
    <property type="entry name" value="PKD domain"/>
    <property type="match status" value="1"/>
</dbReference>
<dbReference type="InterPro" id="IPR000601">
    <property type="entry name" value="PKD_dom"/>
</dbReference>
<organism evidence="10 11">
    <name type="scientific">Mucilaginibacter gilvus</name>
    <dbReference type="NCBI Taxonomy" id="2305909"/>
    <lineage>
        <taxon>Bacteria</taxon>
        <taxon>Pseudomonadati</taxon>
        <taxon>Bacteroidota</taxon>
        <taxon>Sphingobacteriia</taxon>
        <taxon>Sphingobacteriales</taxon>
        <taxon>Sphingobacteriaceae</taxon>
        <taxon>Mucilaginibacter</taxon>
    </lineage>
</organism>
<dbReference type="SUPFAM" id="SSF46626">
    <property type="entry name" value="Cytochrome c"/>
    <property type="match status" value="1"/>
</dbReference>
<evidence type="ECO:0000256" key="6">
    <source>
        <dbReference type="PIRSR" id="PIRSR602324-1"/>
    </source>
</evidence>
<dbReference type="Gene3D" id="1.10.760.10">
    <property type="entry name" value="Cytochrome c-like domain"/>
    <property type="match status" value="1"/>
</dbReference>
<keyword evidence="11" id="KW-1185">Reference proteome</keyword>
<dbReference type="Gene3D" id="3.40.50.880">
    <property type="match status" value="1"/>
</dbReference>
<dbReference type="InterPro" id="IPR009056">
    <property type="entry name" value="Cyt_c-like_dom"/>
</dbReference>
<dbReference type="PROSITE" id="PS51007">
    <property type="entry name" value="CYTC"/>
    <property type="match status" value="1"/>
</dbReference>
<feature type="binding site" description="covalent" evidence="6">
    <location>
        <position position="870"/>
    </location>
    <ligand>
        <name>heme c</name>
        <dbReference type="ChEBI" id="CHEBI:61717"/>
    </ligand>
</feature>
<evidence type="ECO:0000256" key="2">
    <source>
        <dbReference type="ARBA" id="ARBA00022617"/>
    </source>
</evidence>
<dbReference type="InterPro" id="IPR029062">
    <property type="entry name" value="Class_I_gatase-like"/>
</dbReference>
<dbReference type="PRINTS" id="PR00606">
    <property type="entry name" value="CYTCHROMECID"/>
</dbReference>
<comment type="PTM">
    <text evidence="6">Binds 1 heme c group covalently per subunit.</text>
</comment>
<dbReference type="PANTHER" id="PTHR40469">
    <property type="entry name" value="SECRETED GLYCOSYL HYDROLASE"/>
    <property type="match status" value="1"/>
</dbReference>
<keyword evidence="4" id="KW-0249">Electron transport</keyword>
<feature type="region of interest" description="Disordered" evidence="7">
    <location>
        <begin position="417"/>
        <end position="438"/>
    </location>
</feature>
<dbReference type="SUPFAM" id="SSF52317">
    <property type="entry name" value="Class I glutamine amidotransferase-like"/>
    <property type="match status" value="1"/>
</dbReference>
<evidence type="ECO:0000256" key="7">
    <source>
        <dbReference type="SAM" id="MobiDB-lite"/>
    </source>
</evidence>
<keyword evidence="3 6" id="KW-0479">Metal-binding</keyword>
<dbReference type="GO" id="GO:0009055">
    <property type="term" value="F:electron transfer activity"/>
    <property type="evidence" value="ECO:0007669"/>
    <property type="project" value="InterPro"/>
</dbReference>
<feature type="binding site" description="covalent" evidence="6">
    <location>
        <position position="825"/>
    </location>
    <ligand>
        <name>heme c</name>
        <dbReference type="ChEBI" id="CHEBI:61717"/>
    </ligand>
</feature>
<comment type="caution">
    <text evidence="10">The sequence shown here is derived from an EMBL/GenBank/DDBJ whole genome shotgun (WGS) entry which is preliminary data.</text>
</comment>
<dbReference type="InterPro" id="IPR011042">
    <property type="entry name" value="6-blade_b-propeller_TolB-like"/>
</dbReference>
<dbReference type="Pfam" id="PF00034">
    <property type="entry name" value="Cytochrom_C"/>
    <property type="match status" value="1"/>
</dbReference>
<feature type="domain" description="Cytochrome c" evidence="9">
    <location>
        <begin position="807"/>
        <end position="892"/>
    </location>
</feature>
<keyword evidence="5 6" id="KW-0408">Iron</keyword>
<evidence type="ECO:0000259" key="8">
    <source>
        <dbReference type="PROSITE" id="PS50093"/>
    </source>
</evidence>
<evidence type="ECO:0000259" key="9">
    <source>
        <dbReference type="PROSITE" id="PS51007"/>
    </source>
</evidence>
<gene>
    <name evidence="10" type="ORF">EPL05_12420</name>
</gene>
<reference evidence="10 11" key="1">
    <citation type="submission" date="2019-01" db="EMBL/GenBank/DDBJ databases">
        <title>Mucilaginibacter antarcticum sp. nov., isolated from antarctic soil.</title>
        <authorList>
            <person name="Yan Y.-Q."/>
            <person name="Du Z.-J."/>
        </authorList>
    </citation>
    <scope>NUCLEOTIDE SEQUENCE [LARGE SCALE GENOMIC DNA]</scope>
    <source>
        <strain evidence="10 11">F01003</strain>
    </source>
</reference>
<dbReference type="OrthoDB" id="9816308at2"/>
<dbReference type="InterPro" id="IPR029010">
    <property type="entry name" value="ThuA-like"/>
</dbReference>